<dbReference type="AlphaFoldDB" id="A7BBI7"/>
<sequence length="41" mass="4811">MTPGFSLRRIFNRRRYFYARVALDPQKALDLCIGYWVSTGA</sequence>
<comment type="caution">
    <text evidence="1">The sequence shown here is derived from an EMBL/GenBank/DDBJ whole genome shotgun (WGS) entry which is preliminary data.</text>
</comment>
<reference evidence="1" key="2">
    <citation type="submission" date="2015-05" db="EMBL/GenBank/DDBJ databases">
        <title>Draft genome sequence of Actinomyces odontolyticus (ATCC 17982).</title>
        <authorList>
            <person name="Sudarsanam P."/>
            <person name="Ley R."/>
            <person name="Guruge J."/>
            <person name="Turnbaugh P.J."/>
            <person name="Mahowald M."/>
            <person name="Liep D."/>
            <person name="Gordon J."/>
        </authorList>
    </citation>
    <scope>NUCLEOTIDE SEQUENCE</scope>
    <source>
        <strain evidence="1">ATCC 17982</strain>
    </source>
</reference>
<accession>A7BBI7</accession>
<evidence type="ECO:0000313" key="2">
    <source>
        <dbReference type="Proteomes" id="UP000003553"/>
    </source>
</evidence>
<dbReference type="RefSeq" id="WP_003791936.1">
    <property type="nucleotide sequence ID" value="NZ_DS264586.1"/>
</dbReference>
<evidence type="ECO:0000313" key="1">
    <source>
        <dbReference type="EMBL" id="EDN80561.1"/>
    </source>
</evidence>
<dbReference type="Proteomes" id="UP000003553">
    <property type="component" value="Unassembled WGS sequence"/>
</dbReference>
<reference evidence="1" key="1">
    <citation type="submission" date="2007-04" db="EMBL/GenBank/DDBJ databases">
        <authorList>
            <person name="Fulton L."/>
            <person name="Clifton S."/>
            <person name="Fulton B."/>
            <person name="Xu J."/>
            <person name="Minx P."/>
            <person name="Pepin K.H."/>
            <person name="Johnson M."/>
            <person name="Thiruvilangam P."/>
            <person name="Bhonagiri V."/>
            <person name="Nash W.E."/>
            <person name="Mardis E.R."/>
            <person name="Wilson R.K."/>
        </authorList>
    </citation>
    <scope>NUCLEOTIDE SEQUENCE [LARGE SCALE GENOMIC DNA]</scope>
    <source>
        <strain evidence="1">ATCC 17982</strain>
    </source>
</reference>
<dbReference type="EMBL" id="AAYI02000004">
    <property type="protein sequence ID" value="EDN80561.1"/>
    <property type="molecule type" value="Genomic_DNA"/>
</dbReference>
<gene>
    <name evidence="1" type="ORF">ACTODO_01008</name>
</gene>
<protein>
    <submittedName>
        <fullName evidence="1">Uncharacterized protein</fullName>
    </submittedName>
</protein>
<dbReference type="HOGENOM" id="CLU_3264514_0_0_11"/>
<organism evidence="1 2">
    <name type="scientific">Schaalia dentiphila ATCC 17982</name>
    <dbReference type="NCBI Taxonomy" id="411466"/>
    <lineage>
        <taxon>Bacteria</taxon>
        <taxon>Bacillati</taxon>
        <taxon>Actinomycetota</taxon>
        <taxon>Actinomycetes</taxon>
        <taxon>Actinomycetales</taxon>
        <taxon>Actinomycetaceae</taxon>
        <taxon>Schaalia</taxon>
        <taxon>Schaalia dentiphila</taxon>
    </lineage>
</organism>
<proteinExistence type="predicted"/>
<name>A7BBI7_9ACTO</name>
<keyword evidence="2" id="KW-1185">Reference proteome</keyword>